<sequence>MTSDLSAPEIPGWPVMSLGQANALLTAPGSPFEIETVQIDGRPVKWWKNGPRTLRDTFLIARLHAARTFLVYEEDRVTYDAFMRASLALAEVFIEQGVKPGDRVAVVMRNLPEWPVTFFAGVLTGAIVAPLNAWWSGAELVYGLKDCGAVIAVVDDERLKLLAPLLDQMPALRRVYACRQSGPAADDRIVSLESVIGRPGDWAALPEGRLPDVELTPETPAVLFYTSGTSGQPKGALGTHRNSGCGLVASQFSVVRSVLRRGDPPPSPDPDAPQGAGLVSIPFFHTTGCNAFLLVALATGQKLVCQRRFDAEEALALIEREQITSVGGVPAIAITLMTHPNRDKYDLSSLQLVSYGGAAAPTELVRRIVSGTVAAPGSGWGMTETSATHTHHVAEDYIHRPNSCGPALPVGEVKVVDEAGNALPPGQTGELMAYGPNIVKGYWNRPKETAEIFLDGWVRTGDIACIDEEGFVFIVDRKKDIIIRGGENIYCQEVEDILYEHPAVEEAALVARAHPVLGEEAVAFVTLIAGEAATAEELRAFVAARLAGFKVPAEIRSLAQRLPRNAAGKIVKPDLKALLAAETAA</sequence>
<evidence type="ECO:0000313" key="3">
    <source>
        <dbReference type="EMBL" id="VDC50526.1"/>
    </source>
</evidence>
<feature type="domain" description="AMP-binding enzyme C-terminal" evidence="2">
    <location>
        <begin position="493"/>
        <end position="569"/>
    </location>
</feature>
<dbReference type="InterPro" id="IPR020845">
    <property type="entry name" value="AMP-binding_CS"/>
</dbReference>
<name>A0A7Z8Y405_9CAUL</name>
<dbReference type="Proteomes" id="UP000289220">
    <property type="component" value="Unassembled WGS sequence"/>
</dbReference>
<reference evidence="3 4" key="1">
    <citation type="submission" date="2018-11" db="EMBL/GenBank/DDBJ databases">
        <authorList>
            <person name="Peiro R."/>
            <person name="Begona"/>
            <person name="Cbmso G."/>
            <person name="Lopez M."/>
            <person name="Gonzalez S."/>
            <person name="Sacristan E."/>
            <person name="Castillo E."/>
        </authorList>
    </citation>
    <scope>NUCLEOTIDE SEQUENCE [LARGE SCALE GENOMIC DNA]</scope>
    <source>
        <strain evidence="3">Brev_genome</strain>
    </source>
</reference>
<dbReference type="PROSITE" id="PS00455">
    <property type="entry name" value="AMP_BINDING"/>
    <property type="match status" value="1"/>
</dbReference>
<dbReference type="InterPro" id="IPR025110">
    <property type="entry name" value="AMP-bd_C"/>
</dbReference>
<dbReference type="InterPro" id="IPR045851">
    <property type="entry name" value="AMP-bd_C_sf"/>
</dbReference>
<dbReference type="Gene3D" id="2.30.38.10">
    <property type="entry name" value="Luciferase, Domain 3"/>
    <property type="match status" value="1"/>
</dbReference>
<organism evidence="3 4">
    <name type="scientific">Brevundimonas mediterranea</name>
    <dbReference type="NCBI Taxonomy" id="74329"/>
    <lineage>
        <taxon>Bacteria</taxon>
        <taxon>Pseudomonadati</taxon>
        <taxon>Pseudomonadota</taxon>
        <taxon>Alphaproteobacteria</taxon>
        <taxon>Caulobacterales</taxon>
        <taxon>Caulobacteraceae</taxon>
        <taxon>Brevundimonas</taxon>
    </lineage>
</organism>
<dbReference type="InterPro" id="IPR000873">
    <property type="entry name" value="AMP-dep_synth/lig_dom"/>
</dbReference>
<feature type="domain" description="AMP-dependent synthetase/ligase" evidence="1">
    <location>
        <begin position="63"/>
        <end position="443"/>
    </location>
</feature>
<evidence type="ECO:0000259" key="2">
    <source>
        <dbReference type="Pfam" id="PF13193"/>
    </source>
</evidence>
<dbReference type="EMBL" id="UXHF01000003">
    <property type="protein sequence ID" value="VDC50526.1"/>
    <property type="molecule type" value="Genomic_DNA"/>
</dbReference>
<evidence type="ECO:0000313" key="4">
    <source>
        <dbReference type="Proteomes" id="UP000289220"/>
    </source>
</evidence>
<dbReference type="PANTHER" id="PTHR43767">
    <property type="entry name" value="LONG-CHAIN-FATTY-ACID--COA LIGASE"/>
    <property type="match status" value="1"/>
</dbReference>
<accession>A0A7Z8Y405</accession>
<evidence type="ECO:0000259" key="1">
    <source>
        <dbReference type="Pfam" id="PF00501"/>
    </source>
</evidence>
<dbReference type="Gene3D" id="3.40.50.980">
    <property type="match status" value="2"/>
</dbReference>
<proteinExistence type="predicted"/>
<dbReference type="InterPro" id="IPR050237">
    <property type="entry name" value="ATP-dep_AMP-bd_enzyme"/>
</dbReference>
<gene>
    <name evidence="3" type="primary">lcfB_1</name>
    <name evidence="3" type="ORF">BREV_BREV_00273</name>
</gene>
<dbReference type="Pfam" id="PF00501">
    <property type="entry name" value="AMP-binding"/>
    <property type="match status" value="1"/>
</dbReference>
<protein>
    <submittedName>
        <fullName evidence="3">Long-chain-fatty-acid--CoA ligase</fullName>
    </submittedName>
</protein>
<keyword evidence="3" id="KW-0436">Ligase</keyword>
<dbReference type="SUPFAM" id="SSF56801">
    <property type="entry name" value="Acetyl-CoA synthetase-like"/>
    <property type="match status" value="1"/>
</dbReference>
<dbReference type="Gene3D" id="3.30.300.30">
    <property type="match status" value="1"/>
</dbReference>
<keyword evidence="4" id="KW-1185">Reference proteome</keyword>
<dbReference type="GO" id="GO:0016878">
    <property type="term" value="F:acid-thiol ligase activity"/>
    <property type="evidence" value="ECO:0007669"/>
    <property type="project" value="UniProtKB-ARBA"/>
</dbReference>
<comment type="caution">
    <text evidence="3">The sequence shown here is derived from an EMBL/GenBank/DDBJ whole genome shotgun (WGS) entry which is preliminary data.</text>
</comment>
<dbReference type="PANTHER" id="PTHR43767:SF1">
    <property type="entry name" value="NONRIBOSOMAL PEPTIDE SYNTHASE PES1 (EUROFUNG)-RELATED"/>
    <property type="match status" value="1"/>
</dbReference>
<dbReference type="Pfam" id="PF13193">
    <property type="entry name" value="AMP-binding_C"/>
    <property type="match status" value="1"/>
</dbReference>
<dbReference type="RefSeq" id="WP_154725328.1">
    <property type="nucleotide sequence ID" value="NZ_UXHF01000003.1"/>
</dbReference>
<dbReference type="AlphaFoldDB" id="A0A7Z8Y405"/>